<dbReference type="GO" id="GO:0031640">
    <property type="term" value="P:killing of cells of another organism"/>
    <property type="evidence" value="ECO:0007669"/>
    <property type="project" value="UniProtKB-KW"/>
</dbReference>
<dbReference type="STRING" id="491952.Mar181_2474"/>
<dbReference type="Proteomes" id="UP000009230">
    <property type="component" value="Chromosome"/>
</dbReference>
<dbReference type="InterPro" id="IPR031922">
    <property type="entry name" value="Pesticin_C"/>
</dbReference>
<feature type="domain" description="Pesticin C-terminal" evidence="3">
    <location>
        <begin position="56"/>
        <end position="195"/>
    </location>
</feature>
<dbReference type="EMBL" id="CP002771">
    <property type="protein sequence ID" value="AEF55507.1"/>
    <property type="molecule type" value="Genomic_DNA"/>
</dbReference>
<evidence type="ECO:0000313" key="4">
    <source>
        <dbReference type="EMBL" id="AEF55507.1"/>
    </source>
</evidence>
<evidence type="ECO:0000259" key="3">
    <source>
        <dbReference type="Pfam" id="PF16754"/>
    </source>
</evidence>
<proteinExistence type="predicted"/>
<dbReference type="GO" id="GO:0003796">
    <property type="term" value="F:lysozyme activity"/>
    <property type="evidence" value="ECO:0007669"/>
    <property type="project" value="InterPro"/>
</dbReference>
<dbReference type="Pfam" id="PF16754">
    <property type="entry name" value="Pesticin"/>
    <property type="match status" value="1"/>
</dbReference>
<keyword evidence="2" id="KW-0081">Bacteriolytic enzyme</keyword>
<dbReference type="InterPro" id="IPR023347">
    <property type="entry name" value="Lysozyme_dom_sf"/>
</dbReference>
<dbReference type="KEGG" id="mpc:Mar181_2474"/>
<organism evidence="4 5">
    <name type="scientific">Marinomonas posidonica (strain CECT 7376 / NCIMB 14433 / IVIA-Po-181)</name>
    <dbReference type="NCBI Taxonomy" id="491952"/>
    <lineage>
        <taxon>Bacteria</taxon>
        <taxon>Pseudomonadati</taxon>
        <taxon>Pseudomonadota</taxon>
        <taxon>Gammaproteobacteria</taxon>
        <taxon>Oceanospirillales</taxon>
        <taxon>Oceanospirillaceae</taxon>
        <taxon>Marinomonas</taxon>
    </lineage>
</organism>
<dbReference type="Gene3D" id="1.10.530.40">
    <property type="match status" value="1"/>
</dbReference>
<name>F6CWU5_MARPP</name>
<protein>
    <recommendedName>
        <fullName evidence="3">Pesticin C-terminal domain-containing protein</fullName>
    </recommendedName>
</protein>
<keyword evidence="5" id="KW-1185">Reference proteome</keyword>
<evidence type="ECO:0000313" key="5">
    <source>
        <dbReference type="Proteomes" id="UP000009230"/>
    </source>
</evidence>
<evidence type="ECO:0000256" key="1">
    <source>
        <dbReference type="ARBA" id="ARBA00022529"/>
    </source>
</evidence>
<dbReference type="GO" id="GO:0042742">
    <property type="term" value="P:defense response to bacterium"/>
    <property type="evidence" value="ECO:0007669"/>
    <property type="project" value="UniProtKB-KW"/>
</dbReference>
<reference evidence="4 5" key="1">
    <citation type="journal article" date="2012" name="Stand. Genomic Sci.">
        <title>Complete genome sequence of Marinomonas posidonica type strain (IVIA-Po-181(T)).</title>
        <authorList>
            <person name="Lucas-Elio P."/>
            <person name="Goodwin L."/>
            <person name="Woyke T."/>
            <person name="Pitluck S."/>
            <person name="Nolan M."/>
            <person name="Kyrpides N.C."/>
            <person name="Detter J.C."/>
            <person name="Copeland A."/>
            <person name="Lu M."/>
            <person name="Bruce D."/>
            <person name="Detter C."/>
            <person name="Tapia R."/>
            <person name="Han S."/>
            <person name="Land M.L."/>
            <person name="Ivanova N."/>
            <person name="Mikhailova N."/>
            <person name="Johnston A.W."/>
            <person name="Sanchez-Amat A."/>
        </authorList>
    </citation>
    <scope>NUCLEOTIDE SEQUENCE [LARGE SCALE GENOMIC DNA]</scope>
    <source>
        <strain evidence="5">CECT 7376 / NCIMB 14433 / IVIA-Po-181</strain>
    </source>
</reference>
<sequence length="262" mass="30041">MQDASSLGLPKEVWNWWPIHSFDDEMDEKWLTVPKGQLTFDSEGTDVESSFMFTRKPHVPNNSGNVIEDSGITIGRGFDIGNKPASEVEQYFNAAAVSCKPISPKLLDWLKKGAGKTKQAAYDYWLTLDAKVPKEEQEITRKMQHYLFLESYAFYENDAKRLTTKLDVRNAYIDGAELNWDELSEKVREVITDLRYVGHYTGSGDKRGNTRKKIVPAIYKDLKESLSGDSSNLYEIMTNKVMWLTKFNVDENRFDARGINLK</sequence>
<dbReference type="HOGENOM" id="CLU_920846_0_0_6"/>
<dbReference type="eggNOG" id="COG1070">
    <property type="taxonomic scope" value="Bacteria"/>
</dbReference>
<gene>
    <name evidence="4" type="ordered locus">Mar181_2474</name>
</gene>
<dbReference type="AlphaFoldDB" id="F6CWU5"/>
<accession>F6CWU5</accession>
<keyword evidence="1" id="KW-0929">Antimicrobial</keyword>
<evidence type="ECO:0000256" key="2">
    <source>
        <dbReference type="ARBA" id="ARBA00022638"/>
    </source>
</evidence>